<protein>
    <recommendedName>
        <fullName evidence="2">Reverse transcriptase Ty1/copia-type domain-containing protein</fullName>
    </recommendedName>
</protein>
<keyword evidence="4" id="KW-1185">Reference proteome</keyword>
<dbReference type="Proteomes" id="UP001418222">
    <property type="component" value="Unassembled WGS sequence"/>
</dbReference>
<comment type="caution">
    <text evidence="3">The sequence shown here is derived from an EMBL/GenBank/DDBJ whole genome shotgun (WGS) entry which is preliminary data.</text>
</comment>
<reference evidence="3 4" key="1">
    <citation type="journal article" date="2022" name="Nat. Plants">
        <title>Genomes of leafy and leafless Platanthera orchids illuminate the evolution of mycoheterotrophy.</title>
        <authorList>
            <person name="Li M.H."/>
            <person name="Liu K.W."/>
            <person name="Li Z."/>
            <person name="Lu H.C."/>
            <person name="Ye Q.L."/>
            <person name="Zhang D."/>
            <person name="Wang J.Y."/>
            <person name="Li Y.F."/>
            <person name="Zhong Z.M."/>
            <person name="Liu X."/>
            <person name="Yu X."/>
            <person name="Liu D.K."/>
            <person name="Tu X.D."/>
            <person name="Liu B."/>
            <person name="Hao Y."/>
            <person name="Liao X.Y."/>
            <person name="Jiang Y.T."/>
            <person name="Sun W.H."/>
            <person name="Chen J."/>
            <person name="Chen Y.Q."/>
            <person name="Ai Y."/>
            <person name="Zhai J.W."/>
            <person name="Wu S.S."/>
            <person name="Zhou Z."/>
            <person name="Hsiao Y.Y."/>
            <person name="Wu W.L."/>
            <person name="Chen Y.Y."/>
            <person name="Lin Y.F."/>
            <person name="Hsu J.L."/>
            <person name="Li C.Y."/>
            <person name="Wang Z.W."/>
            <person name="Zhao X."/>
            <person name="Zhong W.Y."/>
            <person name="Ma X.K."/>
            <person name="Ma L."/>
            <person name="Huang J."/>
            <person name="Chen G.Z."/>
            <person name="Huang M.Z."/>
            <person name="Huang L."/>
            <person name="Peng D.H."/>
            <person name="Luo Y.B."/>
            <person name="Zou S.Q."/>
            <person name="Chen S.P."/>
            <person name="Lan S."/>
            <person name="Tsai W.C."/>
            <person name="Van de Peer Y."/>
            <person name="Liu Z.J."/>
        </authorList>
    </citation>
    <scope>NUCLEOTIDE SEQUENCE [LARGE SCALE GENOMIC DNA]</scope>
    <source>
        <strain evidence="3">Lor287</strain>
    </source>
</reference>
<dbReference type="InterPro" id="IPR043502">
    <property type="entry name" value="DNA/RNA_pol_sf"/>
</dbReference>
<evidence type="ECO:0000313" key="3">
    <source>
        <dbReference type="EMBL" id="KAK8918323.1"/>
    </source>
</evidence>
<sequence length="174" mass="20208">METYIEEEIYVSQPQGYILEGEEKKVLKLKKALYGLKQTPRAWYHKIDSELQIMGFTKTQSESGMYVRKKEEGGTIIVCIYVDDLLIIVSNPLVVNKFKTYIATKFEITDLGIARYFLGIEILQSPLSMLISQHRYAKDILYRFRMQESKPAKSPMITRDKIIKEDGEEKANPE</sequence>
<proteinExistence type="predicted"/>
<organism evidence="3 4">
    <name type="scientific">Platanthera zijinensis</name>
    <dbReference type="NCBI Taxonomy" id="2320716"/>
    <lineage>
        <taxon>Eukaryota</taxon>
        <taxon>Viridiplantae</taxon>
        <taxon>Streptophyta</taxon>
        <taxon>Embryophyta</taxon>
        <taxon>Tracheophyta</taxon>
        <taxon>Spermatophyta</taxon>
        <taxon>Magnoliopsida</taxon>
        <taxon>Liliopsida</taxon>
        <taxon>Asparagales</taxon>
        <taxon>Orchidaceae</taxon>
        <taxon>Orchidoideae</taxon>
        <taxon>Orchideae</taxon>
        <taxon>Orchidinae</taxon>
        <taxon>Platanthera</taxon>
    </lineage>
</organism>
<evidence type="ECO:0000313" key="4">
    <source>
        <dbReference type="Proteomes" id="UP001418222"/>
    </source>
</evidence>
<dbReference type="Pfam" id="PF07727">
    <property type="entry name" value="RVT_2"/>
    <property type="match status" value="1"/>
</dbReference>
<evidence type="ECO:0000259" key="2">
    <source>
        <dbReference type="Pfam" id="PF07727"/>
    </source>
</evidence>
<name>A0AAP0AWW3_9ASPA</name>
<dbReference type="AlphaFoldDB" id="A0AAP0AWW3"/>
<feature type="domain" description="Reverse transcriptase Ty1/copia-type" evidence="2">
    <location>
        <begin position="3"/>
        <end position="157"/>
    </location>
</feature>
<dbReference type="EMBL" id="JBBWWQ010000019">
    <property type="protein sequence ID" value="KAK8918323.1"/>
    <property type="molecule type" value="Genomic_DNA"/>
</dbReference>
<evidence type="ECO:0000256" key="1">
    <source>
        <dbReference type="SAM" id="MobiDB-lite"/>
    </source>
</evidence>
<dbReference type="SUPFAM" id="SSF56672">
    <property type="entry name" value="DNA/RNA polymerases"/>
    <property type="match status" value="1"/>
</dbReference>
<dbReference type="InterPro" id="IPR013103">
    <property type="entry name" value="RVT_2"/>
</dbReference>
<feature type="region of interest" description="Disordered" evidence="1">
    <location>
        <begin position="152"/>
        <end position="174"/>
    </location>
</feature>
<feature type="compositionally biased region" description="Basic and acidic residues" evidence="1">
    <location>
        <begin position="158"/>
        <end position="174"/>
    </location>
</feature>
<accession>A0AAP0AWW3</accession>
<gene>
    <name evidence="3" type="ORF">KSP39_PZI021773</name>
</gene>